<comment type="caution">
    <text evidence="1">The sequence shown here is derived from an EMBL/GenBank/DDBJ whole genome shotgun (WGS) entry which is preliminary data.</text>
</comment>
<reference evidence="1 2" key="1">
    <citation type="submission" date="2020-08" db="EMBL/GenBank/DDBJ databases">
        <title>Genomic Encyclopedia of Type Strains, Phase IV (KMG-IV): sequencing the most valuable type-strain genomes for metagenomic binning, comparative biology and taxonomic classification.</title>
        <authorList>
            <person name="Goeker M."/>
        </authorList>
    </citation>
    <scope>NUCLEOTIDE SEQUENCE [LARGE SCALE GENOMIC DNA]</scope>
    <source>
        <strain evidence="1 2">DSM 101791</strain>
    </source>
</reference>
<evidence type="ECO:0000313" key="2">
    <source>
        <dbReference type="Proteomes" id="UP000525389"/>
    </source>
</evidence>
<dbReference type="Proteomes" id="UP000525389">
    <property type="component" value="Unassembled WGS sequence"/>
</dbReference>
<organism evidence="1 2">
    <name type="scientific">Deinococcus budaensis</name>
    <dbReference type="NCBI Taxonomy" id="1665626"/>
    <lineage>
        <taxon>Bacteria</taxon>
        <taxon>Thermotogati</taxon>
        <taxon>Deinococcota</taxon>
        <taxon>Deinococci</taxon>
        <taxon>Deinococcales</taxon>
        <taxon>Deinococcaceae</taxon>
        <taxon>Deinococcus</taxon>
    </lineage>
</organism>
<accession>A0A7W8LPW4</accession>
<keyword evidence="2" id="KW-1185">Reference proteome</keyword>
<dbReference type="AlphaFoldDB" id="A0A7W8LPW4"/>
<protein>
    <submittedName>
        <fullName evidence="1">Uncharacterized protein</fullName>
    </submittedName>
</protein>
<name>A0A7W8LPW4_9DEIO</name>
<dbReference type="RefSeq" id="WP_184027576.1">
    <property type="nucleotide sequence ID" value="NZ_JACHFN010000005.1"/>
</dbReference>
<gene>
    <name evidence="1" type="ORF">HNQ09_001562</name>
</gene>
<dbReference type="EMBL" id="JACHFN010000005">
    <property type="protein sequence ID" value="MBB5234124.1"/>
    <property type="molecule type" value="Genomic_DNA"/>
</dbReference>
<proteinExistence type="predicted"/>
<evidence type="ECO:0000313" key="1">
    <source>
        <dbReference type="EMBL" id="MBB5234124.1"/>
    </source>
</evidence>
<sequence length="86" mass="9696">MPTLDWIGKQAVINHTRWLRSRTDFVALLEDGRVAIEYKGDHLLDTADTREKADIGALWTRASGGRALDILLTRANAHRLEQLMGL</sequence>